<organism evidence="2 3">
    <name type="scientific">Beauveria bassiana</name>
    <name type="common">White muscardine disease fungus</name>
    <name type="synonym">Tritirachium shiotae</name>
    <dbReference type="NCBI Taxonomy" id="176275"/>
    <lineage>
        <taxon>Eukaryota</taxon>
        <taxon>Fungi</taxon>
        <taxon>Dikarya</taxon>
        <taxon>Ascomycota</taxon>
        <taxon>Pezizomycotina</taxon>
        <taxon>Sordariomycetes</taxon>
        <taxon>Hypocreomycetidae</taxon>
        <taxon>Hypocreales</taxon>
        <taxon>Cordycipitaceae</taxon>
        <taxon>Beauveria</taxon>
    </lineage>
</organism>
<dbReference type="AlphaFoldDB" id="A0A2N6N891"/>
<dbReference type="EMBL" id="MRVG01000020">
    <property type="protein sequence ID" value="PMB63492.1"/>
    <property type="molecule type" value="Genomic_DNA"/>
</dbReference>
<dbReference type="Proteomes" id="UP000235728">
    <property type="component" value="Unassembled WGS sequence"/>
</dbReference>
<evidence type="ECO:0000313" key="2">
    <source>
        <dbReference type="EMBL" id="PMB63492.1"/>
    </source>
</evidence>
<proteinExistence type="predicted"/>
<name>A0A2N6N891_BEABA</name>
<comment type="caution">
    <text evidence="2">The sequence shown here is derived from an EMBL/GenBank/DDBJ whole genome shotgun (WGS) entry which is preliminary data.</text>
</comment>
<sequence length="69" mass="7324">MADIAHLEAGPSAVEASKMLARGQDKAALFLQQAGHQVIVTPPDDQKHPPQNRPTTASHPPLRLLPAVS</sequence>
<accession>A0A2N6N891</accession>
<protein>
    <submittedName>
        <fullName evidence="2">Uncharacterized protein</fullName>
    </submittedName>
</protein>
<evidence type="ECO:0000256" key="1">
    <source>
        <dbReference type="SAM" id="MobiDB-lite"/>
    </source>
</evidence>
<reference evidence="2 3" key="1">
    <citation type="journal article" date="2016" name="Appl. Microbiol. Biotechnol.">
        <title>Characterization of T-DNA insertion mutants with decreased virulence in the entomopathogenic fungus Beauveria bassiana JEF-007.</title>
        <authorList>
            <person name="Kim S."/>
            <person name="Lee S.J."/>
            <person name="Nai Y.S."/>
            <person name="Yu J.S."/>
            <person name="Lee M.R."/>
            <person name="Yang Y.T."/>
            <person name="Kim J.S."/>
        </authorList>
    </citation>
    <scope>NUCLEOTIDE SEQUENCE [LARGE SCALE GENOMIC DNA]</scope>
    <source>
        <strain evidence="2 3">JEF-007</strain>
    </source>
</reference>
<feature type="region of interest" description="Disordered" evidence="1">
    <location>
        <begin position="35"/>
        <end position="69"/>
    </location>
</feature>
<gene>
    <name evidence="2" type="ORF">BM221_010597</name>
</gene>
<evidence type="ECO:0000313" key="3">
    <source>
        <dbReference type="Proteomes" id="UP000235728"/>
    </source>
</evidence>